<dbReference type="PROSITE" id="PS51192">
    <property type="entry name" value="HELICASE_ATP_BIND_1"/>
    <property type="match status" value="1"/>
</dbReference>
<dbReference type="RefSeq" id="WP_263595029.1">
    <property type="nucleotide sequence ID" value="NZ_CP107020.1"/>
</dbReference>
<dbReference type="InterPro" id="IPR000330">
    <property type="entry name" value="SNF2_N"/>
</dbReference>
<dbReference type="Pfam" id="PF00271">
    <property type="entry name" value="Helicase_C"/>
    <property type="match status" value="1"/>
</dbReference>
<dbReference type="EMBL" id="CP107020">
    <property type="protein sequence ID" value="UYG17821.1"/>
    <property type="molecule type" value="Genomic_DNA"/>
</dbReference>
<dbReference type="GO" id="GO:0004386">
    <property type="term" value="F:helicase activity"/>
    <property type="evidence" value="ECO:0007669"/>
    <property type="project" value="UniProtKB-KW"/>
</dbReference>
<evidence type="ECO:0000259" key="5">
    <source>
        <dbReference type="PROSITE" id="PS51194"/>
    </source>
</evidence>
<evidence type="ECO:0000313" key="6">
    <source>
        <dbReference type="EMBL" id="UYG17821.1"/>
    </source>
</evidence>
<accession>A0ABY6G595</accession>
<reference evidence="6" key="1">
    <citation type="submission" date="2022-10" db="EMBL/GenBank/DDBJ databases">
        <title>Whole-Genome Sequencing of Brachybacterium huguangmaarense BRM-3, Isolated from Betula schmidtii.</title>
        <authorList>
            <person name="Haam D."/>
        </authorList>
    </citation>
    <scope>NUCLEOTIDE SEQUENCE</scope>
    <source>
        <strain evidence="6">BRM-3</strain>
    </source>
</reference>
<evidence type="ECO:0000259" key="3">
    <source>
        <dbReference type="PROSITE" id="PS50966"/>
    </source>
</evidence>
<keyword evidence="6" id="KW-0547">Nucleotide-binding</keyword>
<dbReference type="InterPro" id="IPR001650">
    <property type="entry name" value="Helicase_C-like"/>
</dbReference>
<dbReference type="PROSITE" id="PS51194">
    <property type="entry name" value="HELICASE_CTER"/>
    <property type="match status" value="1"/>
</dbReference>
<proteinExistence type="predicted"/>
<gene>
    <name evidence="6" type="ORF">BRM3_05210</name>
</gene>
<evidence type="ECO:0000256" key="2">
    <source>
        <dbReference type="PROSITE-ProRule" id="PRU00325"/>
    </source>
</evidence>
<dbReference type="CDD" id="cd18793">
    <property type="entry name" value="SF2_C_SNF"/>
    <property type="match status" value="1"/>
</dbReference>
<dbReference type="Proteomes" id="UP001164305">
    <property type="component" value="Chromosome"/>
</dbReference>
<keyword evidence="7" id="KW-1185">Reference proteome</keyword>
<keyword evidence="6" id="KW-0347">Helicase</keyword>
<dbReference type="SMART" id="SM00487">
    <property type="entry name" value="DEXDc"/>
    <property type="match status" value="1"/>
</dbReference>
<dbReference type="SUPFAM" id="SSF52540">
    <property type="entry name" value="P-loop containing nucleoside triphosphate hydrolases"/>
    <property type="match status" value="2"/>
</dbReference>
<keyword evidence="2" id="KW-0863">Zinc-finger</keyword>
<dbReference type="Gene3D" id="3.40.50.300">
    <property type="entry name" value="P-loop containing nucleotide triphosphate hydrolases"/>
    <property type="match status" value="1"/>
</dbReference>
<evidence type="ECO:0000256" key="1">
    <source>
        <dbReference type="ARBA" id="ARBA00022801"/>
    </source>
</evidence>
<organism evidence="6 7">
    <name type="scientific">Brachybacterium huguangmaarense</name>
    <dbReference type="NCBI Taxonomy" id="1652028"/>
    <lineage>
        <taxon>Bacteria</taxon>
        <taxon>Bacillati</taxon>
        <taxon>Actinomycetota</taxon>
        <taxon>Actinomycetes</taxon>
        <taxon>Micrococcales</taxon>
        <taxon>Dermabacteraceae</taxon>
        <taxon>Brachybacterium</taxon>
    </lineage>
</organism>
<keyword evidence="2" id="KW-0862">Zinc</keyword>
<keyword evidence="1" id="KW-0378">Hydrolase</keyword>
<dbReference type="InterPro" id="IPR007527">
    <property type="entry name" value="Znf_SWIM"/>
</dbReference>
<protein>
    <submittedName>
        <fullName evidence="6">DEAD/DEAH box helicase</fullName>
    </submittedName>
</protein>
<feature type="domain" description="SWIM-type" evidence="3">
    <location>
        <begin position="64"/>
        <end position="109"/>
    </location>
</feature>
<feature type="domain" description="Helicase C-terminal" evidence="5">
    <location>
        <begin position="944"/>
        <end position="1095"/>
    </location>
</feature>
<keyword evidence="6" id="KW-0067">ATP-binding</keyword>
<dbReference type="PANTHER" id="PTHR10799">
    <property type="entry name" value="SNF2/RAD54 HELICASE FAMILY"/>
    <property type="match status" value="1"/>
</dbReference>
<keyword evidence="2" id="KW-0479">Metal-binding</keyword>
<sequence length="1109" mass="121026">MAADPLPYVADEAITAHVGSGAADRGKRYARAHAVHGLTWETEGGSRRSGSLSGTVDGSAASPYRTLVTLREGRTLGTGVTAWTPIHSRCSCPVGGECKHVAAVLHESTSSAMRDHLARARPRAAPAAPEPTWRELLGALAPAGAPEAPELALGVELLTGFGGFRFSRFGSRAATARDVAAGAELAVALRPLQRGRSGSWIKGGLSWRSFRSPHLLDLPRAQADVLARIVRLSLAERSFGYEVGDVLRLDEFRGPEVWPLLARAREVGVVLTGTGAVSEVLWSPEGRARLDVRRDGGDLVVAPVVEVAGAPLERPLRAGPGGVALARTTGATGVRVTLVPVAPAMPEALLSLLERAEPVRVPAADADEFLADVSPQLRRHVPVSSRDPSLEIPDAVPPRLRLDVAHGEQDSADLTWSWTYRAPRRTLDLTRPRGATDRDAAHEDAVLEAVRRLWPDAARAGREHLEGVDLAHFVEHLLPALASLPDVDVHETGVRADYTELDGTPHLRITQVEPPHGQAHDWFDLGFEITLGDVLVPFTAIFAALSGGKKAVLMPDKTYFRLDHPTFDRLRELLAEAEQLDEWEPESPRLGRYQVQLWEDFEDLADESVEALAWRRSVGALRDLASIPVPEPPPGLAAALRPYQREGYAWLAFLAEHGLGGILADDMGLGKTLQTLALVARERSRAPDAPPFLVIAPSSVLAVWRSEAERFTPGLDVRVLGETTRKRGTSVAAATAGTDLVVTSYAILRLDDAQLTAADWSGLVLDEAQFVKNRASRAHQVARSVRAPFRLAITGTPLENSLTDLWALLSLTAPGLFASPRAFREEYVKPIESPDPSESGAARAAQRMSRLRRRIRPFVLRRTKDVVAPELPEKQEQVLRVPLAGPHRRLYDRVLQRERQKLLGLAGDIDRHRFIVFRSLTLLRMLALDPAIVDAEHAGVASSKLEALLENLDEVIAEHHRVLVFSQFTSHLARVAERLDERGIAHAYLDGSTADRARVVESFRTGDAPVFLISLKAGGFGLTLTEADYVFLLDPWWNPAAEAQAVDRAHRLGQDRSVMVYRMVAEDTIEEKVLALQERKRTLFTSLTDDDRAFAAALTADDLRDLLDA</sequence>
<dbReference type="SMART" id="SM00490">
    <property type="entry name" value="HELICc"/>
    <property type="match status" value="1"/>
</dbReference>
<evidence type="ECO:0000259" key="4">
    <source>
        <dbReference type="PROSITE" id="PS51192"/>
    </source>
</evidence>
<dbReference type="InterPro" id="IPR049730">
    <property type="entry name" value="SNF2/RAD54-like_C"/>
</dbReference>
<dbReference type="Pfam" id="PF00176">
    <property type="entry name" value="SNF2-rel_dom"/>
    <property type="match status" value="1"/>
</dbReference>
<name>A0ABY6G595_9MICO</name>
<dbReference type="InterPro" id="IPR038718">
    <property type="entry name" value="SNF2-like_sf"/>
</dbReference>
<dbReference type="InterPro" id="IPR027417">
    <property type="entry name" value="P-loop_NTPase"/>
</dbReference>
<dbReference type="Gene3D" id="3.40.50.10810">
    <property type="entry name" value="Tandem AAA-ATPase domain"/>
    <property type="match status" value="1"/>
</dbReference>
<evidence type="ECO:0000313" key="7">
    <source>
        <dbReference type="Proteomes" id="UP001164305"/>
    </source>
</evidence>
<dbReference type="PROSITE" id="PS50966">
    <property type="entry name" value="ZF_SWIM"/>
    <property type="match status" value="1"/>
</dbReference>
<dbReference type="InterPro" id="IPR014001">
    <property type="entry name" value="Helicase_ATP-bd"/>
</dbReference>
<feature type="domain" description="Helicase ATP-binding" evidence="4">
    <location>
        <begin position="652"/>
        <end position="815"/>
    </location>
</feature>